<accession>A0AA84ZXG9</accession>
<dbReference type="Gene3D" id="3.40.50.10140">
    <property type="entry name" value="Toll/interleukin-1 receptor homology (TIR) domain"/>
    <property type="match status" value="1"/>
</dbReference>
<evidence type="ECO:0000259" key="1">
    <source>
        <dbReference type="Pfam" id="PF13676"/>
    </source>
</evidence>
<dbReference type="InterPro" id="IPR000157">
    <property type="entry name" value="TIR_dom"/>
</dbReference>
<feature type="domain" description="TIR" evidence="1">
    <location>
        <begin position="441"/>
        <end position="563"/>
    </location>
</feature>
<evidence type="ECO:0000313" key="3">
    <source>
        <dbReference type="WBParaSite" id="SMRG1_52730.4"/>
    </source>
</evidence>
<dbReference type="PANTHER" id="PTHR46270:SF2">
    <property type="entry name" value="TIR DOMAIN-CONTAINING PROTEIN"/>
    <property type="match status" value="1"/>
</dbReference>
<dbReference type="InterPro" id="IPR035897">
    <property type="entry name" value="Toll_tir_struct_dom_sf"/>
</dbReference>
<evidence type="ECO:0000313" key="2">
    <source>
        <dbReference type="Proteomes" id="UP000050790"/>
    </source>
</evidence>
<organism evidence="2 3">
    <name type="scientific">Schistosoma margrebowiei</name>
    <dbReference type="NCBI Taxonomy" id="48269"/>
    <lineage>
        <taxon>Eukaryota</taxon>
        <taxon>Metazoa</taxon>
        <taxon>Spiralia</taxon>
        <taxon>Lophotrochozoa</taxon>
        <taxon>Platyhelminthes</taxon>
        <taxon>Trematoda</taxon>
        <taxon>Digenea</taxon>
        <taxon>Strigeidida</taxon>
        <taxon>Schistosomatoidea</taxon>
        <taxon>Schistosomatidae</taxon>
        <taxon>Schistosoma</taxon>
    </lineage>
</organism>
<dbReference type="PANTHER" id="PTHR46270">
    <property type="entry name" value="ARMADILLO-TYPE FOLD-RELATED"/>
    <property type="match status" value="1"/>
</dbReference>
<dbReference type="Pfam" id="PF13676">
    <property type="entry name" value="TIR_2"/>
    <property type="match status" value="1"/>
</dbReference>
<sequence>MSKNDFGELYEATSKHIKQLIILANSKKYATAEFDESLKSFVNSFSPEDAPANITEYRTKVAVDILSRLSVFDNLISIYRELGRMAIPLSYSTFNPLPCEKWVLKLMDFQQSLTNYMVVSISFTQKLIKSDIYLTEVRRILHIMSTMKMSEAVLSLTTLIICSLNTSLAYEYSCLTKVLRDYGLRNILTCYTCPDPTIKLAINIFLTFTYTDISQLHLKVEYIELFMQQFHYTVIGGRKSHFFDASILNKVFSIVLQHKTTSVSTKLFISELSFTIPVNLNKLLLVKISNALILYRISVFLLQIQNEAYEFVLFFQIIVLRLLALNAENRIEFGNRDIVRHLTSLSDSQSYGTNEISTTTHILSSKVPVIDATQEILSLAEAYRSNITELEEKVRTYFEGASIDEFLLQYPTEPDIGDDQSEDKPSIVVEEGNPYHLDGHIMISYSHNDDKIALKIKESLENEEIKIWIDKDHMVQDVKILDAMANAVQNAAIVLILFSKSYQQSANTRAEAEYTRKLTKPTIFLRVESKFVPSGWLGFMIGESRYIDFSGKYPYEEKFEELCTTIHNVSRGSITVKPKKPKKTGEYSCVSM</sequence>
<dbReference type="AlphaFoldDB" id="A0AA84ZXG9"/>
<protein>
    <recommendedName>
        <fullName evidence="1">TIR domain-containing protein</fullName>
    </recommendedName>
</protein>
<proteinExistence type="predicted"/>
<dbReference type="SUPFAM" id="SSF52200">
    <property type="entry name" value="Toll/Interleukin receptor TIR domain"/>
    <property type="match status" value="1"/>
</dbReference>
<name>A0AA84ZXG9_9TREM</name>
<dbReference type="WBParaSite" id="SMRG1_52730.4">
    <property type="protein sequence ID" value="SMRG1_52730.4"/>
    <property type="gene ID" value="SMRG1_52730"/>
</dbReference>
<dbReference type="GO" id="GO:0007165">
    <property type="term" value="P:signal transduction"/>
    <property type="evidence" value="ECO:0007669"/>
    <property type="project" value="InterPro"/>
</dbReference>
<dbReference type="Proteomes" id="UP000050790">
    <property type="component" value="Unassembled WGS sequence"/>
</dbReference>
<reference evidence="3" key="1">
    <citation type="submission" date="2023-11" db="UniProtKB">
        <authorList>
            <consortium name="WormBaseParasite"/>
        </authorList>
    </citation>
    <scope>IDENTIFICATION</scope>
</reference>